<dbReference type="InParanoid" id="A0A1D3CR13"/>
<organism evidence="4 5">
    <name type="scientific">Cyclospora cayetanensis</name>
    <dbReference type="NCBI Taxonomy" id="88456"/>
    <lineage>
        <taxon>Eukaryota</taxon>
        <taxon>Sar</taxon>
        <taxon>Alveolata</taxon>
        <taxon>Apicomplexa</taxon>
        <taxon>Conoidasida</taxon>
        <taxon>Coccidia</taxon>
        <taxon>Eucoccidiorida</taxon>
        <taxon>Eimeriorina</taxon>
        <taxon>Eimeriidae</taxon>
        <taxon>Cyclospora</taxon>
    </lineage>
</organism>
<evidence type="ECO:0000256" key="2">
    <source>
        <dbReference type="SAM" id="SignalP"/>
    </source>
</evidence>
<dbReference type="AlphaFoldDB" id="A0A1D3CR13"/>
<evidence type="ECO:0000256" key="1">
    <source>
        <dbReference type="ARBA" id="ARBA00022837"/>
    </source>
</evidence>
<feature type="chain" id="PRO_5008913824" description="EF-hand domain-containing protein" evidence="2">
    <location>
        <begin position="25"/>
        <end position="493"/>
    </location>
</feature>
<dbReference type="InterPro" id="IPR002048">
    <property type="entry name" value="EF_hand_dom"/>
</dbReference>
<feature type="signal peptide" evidence="2">
    <location>
        <begin position="1"/>
        <end position="24"/>
    </location>
</feature>
<dbReference type="GO" id="GO:0005509">
    <property type="term" value="F:calcium ion binding"/>
    <property type="evidence" value="ECO:0007669"/>
    <property type="project" value="InterPro"/>
</dbReference>
<dbReference type="PROSITE" id="PS50222">
    <property type="entry name" value="EF_HAND_2"/>
    <property type="match status" value="2"/>
</dbReference>
<keyword evidence="1" id="KW-0106">Calcium</keyword>
<comment type="caution">
    <text evidence="4">The sequence shown here is derived from an EMBL/GenBank/DDBJ whole genome shotgun (WGS) entry which is preliminary data.</text>
</comment>
<sequence length="493" mass="53921">MPLHIVKSCGIVVLSLLLSPCTQQQPFTSSSLLVGAFIHGSVPILEAEQRHQQYCDEYPAATAAAAGQTAPPCARRSRPYSAGATTTNETLENHFSLIAATVSLGPGRLSGELQATREEGLKPYARVLQRLDRDRDGVLSLRETARLIRVTLGEATDIPITATYVKRLLASLRIPLSTPKHHGPLQQHQETLALPQVMRLLQLTAGSHTVSSAAVDGLLALDAVSFALQQEAPSWHALYETATASAEAEIRLHVTNLVNEYALEASQVYAEGIPYLRALLKHSAPLREKLLENLGHQLAAKEPLPRLAPSEALIRVKATAHLQEIVPQLVMEMSTGISQNMNKHSTSTQHGVSVEAIEMMLARLVRQAEAFFLFAVTDADGNGSLDMSEFLSVLLVQQLHMQQLVQAAVAPQHQSIPVMETPWVGELAAGWLEAPQLRQQQMPFVSRMLFTAADVDQDSRIPYEEFLSFLDQQDLLVSTAVQLFNARAAVLYL</sequence>
<protein>
    <recommendedName>
        <fullName evidence="3">EF-hand domain-containing protein</fullName>
    </recommendedName>
</protein>
<evidence type="ECO:0000313" key="4">
    <source>
        <dbReference type="EMBL" id="OEH73640.1"/>
    </source>
</evidence>
<keyword evidence="5" id="KW-1185">Reference proteome</keyword>
<evidence type="ECO:0000259" key="3">
    <source>
        <dbReference type="PROSITE" id="PS50222"/>
    </source>
</evidence>
<accession>A0A1D3CR13</accession>
<dbReference type="Gene3D" id="1.10.238.10">
    <property type="entry name" value="EF-hand"/>
    <property type="match status" value="1"/>
</dbReference>
<reference evidence="4 5" key="1">
    <citation type="journal article" date="2016" name="BMC Genomics">
        <title>Comparative genomics reveals Cyclospora cayetanensis possesses coccidia-like metabolism and invasion components but unique surface antigens.</title>
        <authorList>
            <person name="Liu S."/>
            <person name="Wang L."/>
            <person name="Zheng H."/>
            <person name="Xu Z."/>
            <person name="Roellig D.M."/>
            <person name="Li N."/>
            <person name="Frace M.A."/>
            <person name="Tang K."/>
            <person name="Arrowood M.J."/>
            <person name="Moss D.M."/>
            <person name="Zhang L."/>
            <person name="Feng Y."/>
            <person name="Xiao L."/>
        </authorList>
    </citation>
    <scope>NUCLEOTIDE SEQUENCE [LARGE SCALE GENOMIC DNA]</scope>
    <source>
        <strain evidence="4 5">CHN_HEN01</strain>
    </source>
</reference>
<dbReference type="InterPro" id="IPR011992">
    <property type="entry name" value="EF-hand-dom_pair"/>
</dbReference>
<dbReference type="Proteomes" id="UP000095192">
    <property type="component" value="Unassembled WGS sequence"/>
</dbReference>
<feature type="domain" description="EF-hand" evidence="3">
    <location>
        <begin position="119"/>
        <end position="154"/>
    </location>
</feature>
<dbReference type="VEuPathDB" id="ToxoDB:cyc_01456"/>
<evidence type="ECO:0000313" key="5">
    <source>
        <dbReference type="Proteomes" id="UP000095192"/>
    </source>
</evidence>
<dbReference type="EMBL" id="JROU02002259">
    <property type="protein sequence ID" value="OEH73640.1"/>
    <property type="molecule type" value="Genomic_DNA"/>
</dbReference>
<dbReference type="InterPro" id="IPR018247">
    <property type="entry name" value="EF_Hand_1_Ca_BS"/>
</dbReference>
<dbReference type="VEuPathDB" id="ToxoDB:LOC34618461"/>
<feature type="domain" description="EF-hand" evidence="3">
    <location>
        <begin position="365"/>
        <end position="400"/>
    </location>
</feature>
<proteinExistence type="predicted"/>
<dbReference type="Pfam" id="PF13202">
    <property type="entry name" value="EF-hand_5"/>
    <property type="match status" value="1"/>
</dbReference>
<name>A0A1D3CR13_9EIME</name>
<dbReference type="SUPFAM" id="SSF47473">
    <property type="entry name" value="EF-hand"/>
    <property type="match status" value="1"/>
</dbReference>
<keyword evidence="2" id="KW-0732">Signal</keyword>
<dbReference type="PROSITE" id="PS00018">
    <property type="entry name" value="EF_HAND_1"/>
    <property type="match status" value="1"/>
</dbReference>
<gene>
    <name evidence="4" type="ORF">cyc_01456</name>
</gene>